<dbReference type="Proteomes" id="UP000295627">
    <property type="component" value="Unassembled WGS sequence"/>
</dbReference>
<sequence>MEFAFDPPTRPTEVWAPRLVGDMFAVRGMCGRSMNRGLFRFHDAASAPAAQATIDAMFRTRGLDAEVFAFDWLARQFAVTSRMTPEGMPDRAQTSRTVVVLDPFDGSVTPWVDAHSFERALSVPLAQDFLLPDLFGEWMGAVGINYLEFDACAGATVPGFYGGKREIGNLTCDSVDVYLSFAQQLWEHGIKNGPDSPRPHLVVTKGQ</sequence>
<gene>
    <name evidence="1" type="ORF">EJ571_20840</name>
</gene>
<organism evidence="1 2">
    <name type="scientific">Mycobacteroides franklinii</name>
    <dbReference type="NCBI Taxonomy" id="948102"/>
    <lineage>
        <taxon>Bacteria</taxon>
        <taxon>Bacillati</taxon>
        <taxon>Actinomycetota</taxon>
        <taxon>Actinomycetes</taxon>
        <taxon>Mycobacteriales</taxon>
        <taxon>Mycobacteriaceae</taxon>
        <taxon>Mycobacteroides</taxon>
    </lineage>
</organism>
<dbReference type="EMBL" id="RXLR01000019">
    <property type="protein sequence ID" value="TDH19030.1"/>
    <property type="molecule type" value="Genomic_DNA"/>
</dbReference>
<comment type="caution">
    <text evidence="1">The sequence shown here is derived from an EMBL/GenBank/DDBJ whole genome shotgun (WGS) entry which is preliminary data.</text>
</comment>
<evidence type="ECO:0000313" key="1">
    <source>
        <dbReference type="EMBL" id="TDH19030.1"/>
    </source>
</evidence>
<evidence type="ECO:0000313" key="2">
    <source>
        <dbReference type="Proteomes" id="UP000295627"/>
    </source>
</evidence>
<accession>A0A4R5P6F1</accession>
<dbReference type="AlphaFoldDB" id="A0A4R5P6F1"/>
<reference evidence="1 2" key="1">
    <citation type="journal article" date="2019" name="Sci. Rep.">
        <title>Extended insight into the Mycobacterium chelonae-abscessus complex through whole genome sequencing of Mycobacterium salmoniphilum outbreak and Mycobacterium salmoniphilum-like strains.</title>
        <authorList>
            <person name="Behra P.R.K."/>
            <person name="Das S."/>
            <person name="Pettersson B.M.F."/>
            <person name="Shirreff L."/>
            <person name="DuCote T."/>
            <person name="Jacobsson K.G."/>
            <person name="Ennis D.G."/>
            <person name="Kirsebom L.A."/>
        </authorList>
    </citation>
    <scope>NUCLEOTIDE SEQUENCE [LARGE SCALE GENOMIC DNA]</scope>
    <source>
        <strain evidence="1 2">DSM 45524</strain>
    </source>
</reference>
<protein>
    <submittedName>
        <fullName evidence="1">Uncharacterized protein</fullName>
    </submittedName>
</protein>
<proteinExistence type="predicted"/>
<name>A0A4R5P6F1_9MYCO</name>